<proteinExistence type="predicted"/>
<evidence type="ECO:0000313" key="2">
    <source>
        <dbReference type="EMBL" id="KAA8647994.1"/>
    </source>
</evidence>
<evidence type="ECO:0000256" key="1">
    <source>
        <dbReference type="SAM" id="SignalP"/>
    </source>
</evidence>
<organism evidence="3 4">
    <name type="scientific">Aspergillus tanneri</name>
    <dbReference type="NCBI Taxonomy" id="1220188"/>
    <lineage>
        <taxon>Eukaryota</taxon>
        <taxon>Fungi</taxon>
        <taxon>Dikarya</taxon>
        <taxon>Ascomycota</taxon>
        <taxon>Pezizomycotina</taxon>
        <taxon>Eurotiomycetes</taxon>
        <taxon>Eurotiomycetidae</taxon>
        <taxon>Eurotiales</taxon>
        <taxon>Aspergillaceae</taxon>
        <taxon>Aspergillus</taxon>
        <taxon>Aspergillus subgen. Circumdati</taxon>
    </lineage>
</organism>
<evidence type="ECO:0000313" key="5">
    <source>
        <dbReference type="Proteomes" id="UP000324241"/>
    </source>
</evidence>
<dbReference type="Proteomes" id="UP000324241">
    <property type="component" value="Unassembled WGS sequence"/>
</dbReference>
<dbReference type="EMBL" id="SOSA01000119">
    <property type="protein sequence ID" value="THC96306.1"/>
    <property type="molecule type" value="Genomic_DNA"/>
</dbReference>
<dbReference type="AlphaFoldDB" id="A0A4S3JL62"/>
<accession>A0A4S3JL62</accession>
<keyword evidence="1" id="KW-0732">Signal</keyword>
<reference evidence="3 4" key="1">
    <citation type="submission" date="2019-03" db="EMBL/GenBank/DDBJ databases">
        <title>The genome sequence of a newly discovered highly antifungal drug resistant Aspergillus species, Aspergillus tanneri NIH 1004.</title>
        <authorList>
            <person name="Mounaud S."/>
            <person name="Singh I."/>
            <person name="Joardar V."/>
            <person name="Pakala S."/>
            <person name="Pakala S."/>
            <person name="Venepally P."/>
            <person name="Hoover J."/>
            <person name="Nierman W."/>
            <person name="Chung J."/>
            <person name="Losada L."/>
        </authorList>
    </citation>
    <scope>NUCLEOTIDE SEQUENCE [LARGE SCALE GENOMIC DNA]</scope>
    <source>
        <strain evidence="3 4">NIH1004</strain>
    </source>
</reference>
<dbReference type="RefSeq" id="XP_033427355.1">
    <property type="nucleotide sequence ID" value="XM_033568549.1"/>
</dbReference>
<feature type="signal peptide" evidence="1">
    <location>
        <begin position="1"/>
        <end position="19"/>
    </location>
</feature>
<keyword evidence="4" id="KW-1185">Reference proteome</keyword>
<dbReference type="Proteomes" id="UP000308092">
    <property type="component" value="Unassembled WGS sequence"/>
</dbReference>
<feature type="chain" id="PRO_5044089229" evidence="1">
    <location>
        <begin position="20"/>
        <end position="179"/>
    </location>
</feature>
<protein>
    <submittedName>
        <fullName evidence="3">Uncharacterized protein</fullName>
    </submittedName>
</protein>
<evidence type="ECO:0000313" key="3">
    <source>
        <dbReference type="EMBL" id="THC96306.1"/>
    </source>
</evidence>
<dbReference type="VEuPathDB" id="FungiDB:EYZ11_004211"/>
<gene>
    <name evidence="2" type="ORF">ATNIH1004_003877</name>
    <name evidence="3" type="ORF">EYZ11_004211</name>
</gene>
<dbReference type="GeneID" id="54326579"/>
<dbReference type="EMBL" id="QUQM01000003">
    <property type="protein sequence ID" value="KAA8647994.1"/>
    <property type="molecule type" value="Genomic_DNA"/>
</dbReference>
<dbReference type="OrthoDB" id="5135415at2759"/>
<reference evidence="2 5" key="2">
    <citation type="submission" date="2019-08" db="EMBL/GenBank/DDBJ databases">
        <title>The genome sequence of a newly discovered highly antifungal drug resistant Aspergillus species, Aspergillus tanneri NIH 1004.</title>
        <authorList>
            <person name="Mounaud S."/>
            <person name="Singh I."/>
            <person name="Joardar V."/>
            <person name="Pakala S."/>
            <person name="Pakala S."/>
            <person name="Venepally P."/>
            <person name="Chung J.K."/>
            <person name="Losada L."/>
            <person name="Nierman W.C."/>
        </authorList>
    </citation>
    <scope>NUCLEOTIDE SEQUENCE [LARGE SCALE GENOMIC DNA]</scope>
    <source>
        <strain evidence="2 5">NIH1004</strain>
    </source>
</reference>
<comment type="caution">
    <text evidence="3">The sequence shown here is derived from an EMBL/GenBank/DDBJ whole genome shotgun (WGS) entry which is preliminary data.</text>
</comment>
<name>A0A4S3JL62_9EURO</name>
<evidence type="ECO:0000313" key="4">
    <source>
        <dbReference type="Proteomes" id="UP000308092"/>
    </source>
</evidence>
<sequence length="179" mass="19014">MRFVYVVSTLLAATSAVASAIPAAADGAEVVPIDDAPELDAPNPTALVGEEDNTELDIEDPNGNSLNILLFGSVPNYLEDFEEADDVILEKRGIFDSGANVCKKKGMKNCYHVKSNGRCKNLVSKNGKPFVSGRGDGGSLCTVYSQKGCPWIAGKRFGFDERGGNFGFSAKSLKCSVKV</sequence>